<dbReference type="FunFam" id="1.10.287.130:FF:000002">
    <property type="entry name" value="Two-component osmosensing histidine kinase"/>
    <property type="match status" value="1"/>
</dbReference>
<dbReference type="InterPro" id="IPR004358">
    <property type="entry name" value="Sig_transdc_His_kin-like_C"/>
</dbReference>
<gene>
    <name evidence="13" type="ORF">BN873_210044</name>
</gene>
<comment type="caution">
    <text evidence="13">The sequence shown here is derived from an EMBL/GenBank/DDBJ whole genome shotgun (WGS) entry which is preliminary data.</text>
</comment>
<dbReference type="SMART" id="SM00388">
    <property type="entry name" value="HisKA"/>
    <property type="match status" value="1"/>
</dbReference>
<dbReference type="SMART" id="SM00387">
    <property type="entry name" value="HATPase_c"/>
    <property type="match status" value="1"/>
</dbReference>
<dbReference type="EC" id="2.7.13.3" evidence="2"/>
<dbReference type="Gene3D" id="3.30.565.10">
    <property type="entry name" value="Histidine kinase-like ATPase, C-terminal domain"/>
    <property type="match status" value="1"/>
</dbReference>
<sequence>MGSRAGSAERNRFKTALYATFGGIAAILVVTVGLALYMTNRLGAAVEGTTHEILPETLAALRLSERSALLAALAPTLAGARDQEQLNQLATRLDALIREISIYITRLGARADPNIIAILRDRVALLSHTLQTLKSANTERLLLEEQQNDLLADIHKAHSDFNDTVSPVIYGVTSLNQLLAKRVVRQQITAVQVMQDQHVQQVLATTDLRLSLECPNCGQTDHQSQSLAQSDNGPIRTGLETLRGLQHARLNDDFKILSAAAERFFRAESTDIPAADARREFKVAIETYLAHLREHLTEHLQEELAESQTDLSKLIEQMMRDLRFALDIRAEGNLVFALLATTAEANDPKTLLGLQDRFKRSYEIFQAAAEAFQTSELAHRNPVLADNVGRIDRNLAFIGADGEGLFALRGQILNLEGQIEVWLTDSRRIARAVTDQIDGLVGRVQKDTEALQRVLASQQQALMWTLIWVSTGGLLLAGLIAYGAARLFERHERALRAAKETADRASVIKSEFLANMSHEIRTPMNGVIGMCDLLEGTELDTRQRAFLRTAQGSAKSLLRIINDILDVSKLEAGRLYLESIAFDLREQVEETVALLAADAHRKGLELVAVVGDRVPLRVQGDPIRLHQVLTNLLSNAIKFTEQGEVVLRVESIQEGWVRFMVSDTGIGMSEAQQASIFDAFVQGDGSTTRKYGGTGLGLTISRQLVALMGGALLVRSVAGEGAEFSFALPLTTVMSVIWAAPRAWREQRVLIVDDNVTSGQALHDRLRALGPQPKRVSSGVAALTELRRGVEIGERYSLALLDRHMPMMDGIELASTIEADQSLATIPLVLMETGQYPEEHAAITARLHKPLRSLDLYQVLVKFFGSDEAEMAAAAASDSPQRTQPPLEGKRVLVVEDNPVNQLVCQAMLARFGLIVEIANNGIEGLQALERNRFDLVLMDCQMPEMDGYEATRKIRADEQKRGLGHLPVIALTAHALSGDREKCLEAGMDDFLGKPFQVSDLEMMLERWL</sequence>
<evidence type="ECO:0000256" key="1">
    <source>
        <dbReference type="ARBA" id="ARBA00000085"/>
    </source>
</evidence>
<dbReference type="CDD" id="cd17546">
    <property type="entry name" value="REC_hyHK_CKI1_RcsC-like"/>
    <property type="match status" value="1"/>
</dbReference>
<dbReference type="Proteomes" id="UP000035760">
    <property type="component" value="Unassembled WGS sequence"/>
</dbReference>
<name>W6MCA1_9GAMM</name>
<dbReference type="InterPro" id="IPR036097">
    <property type="entry name" value="HisK_dim/P_sf"/>
</dbReference>
<feature type="modified residue" description="4-aspartylphosphate" evidence="9">
    <location>
        <position position="802"/>
    </location>
</feature>
<dbReference type="Gene3D" id="1.20.58.920">
    <property type="match status" value="2"/>
</dbReference>
<evidence type="ECO:0000256" key="10">
    <source>
        <dbReference type="SAM" id="Phobius"/>
    </source>
</evidence>
<dbReference type="RefSeq" id="WP_048671293.1">
    <property type="nucleotide sequence ID" value="NZ_CBTJ020000027.1"/>
</dbReference>
<dbReference type="PRINTS" id="PR00344">
    <property type="entry name" value="BCTRLSENSOR"/>
</dbReference>
<dbReference type="Pfam" id="PF21689">
    <property type="entry name" value="TorS_sensor_domain"/>
    <property type="match status" value="1"/>
</dbReference>
<comment type="catalytic activity">
    <reaction evidence="1">
        <text>ATP + protein L-histidine = ADP + protein N-phospho-L-histidine.</text>
        <dbReference type="EC" id="2.7.13.3"/>
    </reaction>
</comment>
<dbReference type="CDD" id="cd00156">
    <property type="entry name" value="REC"/>
    <property type="match status" value="1"/>
</dbReference>
<feature type="domain" description="Response regulatory" evidence="12">
    <location>
        <begin position="891"/>
        <end position="1010"/>
    </location>
</feature>
<keyword evidence="10" id="KW-0472">Membrane</keyword>
<evidence type="ECO:0000256" key="9">
    <source>
        <dbReference type="PROSITE-ProRule" id="PRU00169"/>
    </source>
</evidence>
<dbReference type="InterPro" id="IPR005467">
    <property type="entry name" value="His_kinase_dom"/>
</dbReference>
<dbReference type="CDD" id="cd16922">
    <property type="entry name" value="HATPase_EvgS-ArcB-TorS-like"/>
    <property type="match status" value="1"/>
</dbReference>
<organism evidence="13 14">
    <name type="scientific">Candidatus Competibacter denitrificans Run_A_D11</name>
    <dbReference type="NCBI Taxonomy" id="1400863"/>
    <lineage>
        <taxon>Bacteria</taxon>
        <taxon>Pseudomonadati</taxon>
        <taxon>Pseudomonadota</taxon>
        <taxon>Gammaproteobacteria</taxon>
        <taxon>Candidatus Competibacteraceae</taxon>
        <taxon>Candidatus Competibacter</taxon>
    </lineage>
</organism>
<dbReference type="PANTHER" id="PTHR45339">
    <property type="entry name" value="HYBRID SIGNAL TRANSDUCTION HISTIDINE KINASE J"/>
    <property type="match status" value="1"/>
</dbReference>
<dbReference type="InterPro" id="IPR003661">
    <property type="entry name" value="HisK_dim/P_dom"/>
</dbReference>
<dbReference type="AlphaFoldDB" id="W6MCA1"/>
<evidence type="ECO:0000256" key="4">
    <source>
        <dbReference type="ARBA" id="ARBA00022679"/>
    </source>
</evidence>
<keyword evidence="7" id="KW-0067">ATP-binding</keyword>
<evidence type="ECO:0000256" key="6">
    <source>
        <dbReference type="ARBA" id="ARBA00022777"/>
    </source>
</evidence>
<evidence type="ECO:0000256" key="7">
    <source>
        <dbReference type="ARBA" id="ARBA00022840"/>
    </source>
</evidence>
<evidence type="ECO:0000256" key="3">
    <source>
        <dbReference type="ARBA" id="ARBA00022553"/>
    </source>
</evidence>
<dbReference type="InterPro" id="IPR011006">
    <property type="entry name" value="CheY-like_superfamily"/>
</dbReference>
<dbReference type="PROSITE" id="PS50109">
    <property type="entry name" value="HIS_KIN"/>
    <property type="match status" value="1"/>
</dbReference>
<keyword evidence="14" id="KW-1185">Reference proteome</keyword>
<evidence type="ECO:0000256" key="8">
    <source>
        <dbReference type="ARBA" id="ARBA00023012"/>
    </source>
</evidence>
<keyword evidence="3 9" id="KW-0597">Phosphoprotein</keyword>
<keyword evidence="6 13" id="KW-0418">Kinase</keyword>
<keyword evidence="8" id="KW-0902">Two-component regulatory system</keyword>
<dbReference type="OrthoDB" id="5563233at2"/>
<dbReference type="Pfam" id="PF00072">
    <property type="entry name" value="Response_reg"/>
    <property type="match status" value="2"/>
</dbReference>
<accession>W6MCA1</accession>
<dbReference type="FunFam" id="3.30.565.10:FF:000078">
    <property type="entry name" value="Two-component sensor histidine kinase"/>
    <property type="match status" value="1"/>
</dbReference>
<keyword evidence="4 13" id="KW-0808">Transferase</keyword>
<dbReference type="CDD" id="cd00082">
    <property type="entry name" value="HisKA"/>
    <property type="match status" value="1"/>
</dbReference>
<evidence type="ECO:0000313" key="13">
    <source>
        <dbReference type="EMBL" id="CDI01823.1"/>
    </source>
</evidence>
<feature type="domain" description="Response regulatory" evidence="12">
    <location>
        <begin position="748"/>
        <end position="864"/>
    </location>
</feature>
<dbReference type="InterPro" id="IPR038188">
    <property type="entry name" value="TorS_sensor_sf"/>
</dbReference>
<protein>
    <recommendedName>
        <fullName evidence="2">histidine kinase</fullName>
        <ecNumber evidence="2">2.7.13.3</ecNumber>
    </recommendedName>
</protein>
<dbReference type="GO" id="GO:0005524">
    <property type="term" value="F:ATP binding"/>
    <property type="evidence" value="ECO:0007669"/>
    <property type="project" value="UniProtKB-KW"/>
</dbReference>
<dbReference type="SUPFAM" id="SSF47384">
    <property type="entry name" value="Homodimeric domain of signal transducing histidine kinase"/>
    <property type="match status" value="1"/>
</dbReference>
<evidence type="ECO:0000256" key="5">
    <source>
        <dbReference type="ARBA" id="ARBA00022741"/>
    </source>
</evidence>
<dbReference type="Pfam" id="PF02518">
    <property type="entry name" value="HATPase_c"/>
    <property type="match status" value="1"/>
</dbReference>
<evidence type="ECO:0000313" key="14">
    <source>
        <dbReference type="Proteomes" id="UP000035760"/>
    </source>
</evidence>
<evidence type="ECO:0000259" key="11">
    <source>
        <dbReference type="PROSITE" id="PS50109"/>
    </source>
</evidence>
<dbReference type="Gene3D" id="3.40.50.2300">
    <property type="match status" value="2"/>
</dbReference>
<evidence type="ECO:0000256" key="2">
    <source>
        <dbReference type="ARBA" id="ARBA00012438"/>
    </source>
</evidence>
<dbReference type="SUPFAM" id="SSF52172">
    <property type="entry name" value="CheY-like"/>
    <property type="match status" value="2"/>
</dbReference>
<dbReference type="Gene3D" id="1.10.287.130">
    <property type="match status" value="1"/>
</dbReference>
<keyword evidence="10" id="KW-0812">Transmembrane</keyword>
<feature type="domain" description="Histidine kinase" evidence="11">
    <location>
        <begin position="515"/>
        <end position="732"/>
    </location>
</feature>
<dbReference type="Pfam" id="PF00512">
    <property type="entry name" value="HisKA"/>
    <property type="match status" value="1"/>
</dbReference>
<reference evidence="13" key="2">
    <citation type="submission" date="2014-03" db="EMBL/GenBank/DDBJ databases">
        <title>Candidatus Competibacter-lineage genomes retrieved from metagenomes reveal functional metabolic diversity.</title>
        <authorList>
            <person name="McIlroy S.J."/>
            <person name="Albertsen M."/>
            <person name="Andresen E.K."/>
            <person name="Saunders A.M."/>
            <person name="Kristiansen R."/>
            <person name="Stokholm-Bjerregaard M."/>
            <person name="Nielsen K.L."/>
            <person name="Nielsen P.H."/>
        </authorList>
    </citation>
    <scope>NUCLEOTIDE SEQUENCE</scope>
    <source>
        <strain evidence="13">Run_A_D11</strain>
    </source>
</reference>
<proteinExistence type="predicted"/>
<dbReference type="EMBL" id="CBTJ020000027">
    <property type="protein sequence ID" value="CDI01823.1"/>
    <property type="molecule type" value="Genomic_DNA"/>
</dbReference>
<dbReference type="InterPro" id="IPR001789">
    <property type="entry name" value="Sig_transdc_resp-reg_receiver"/>
</dbReference>
<dbReference type="InterPro" id="IPR036890">
    <property type="entry name" value="HATPase_C_sf"/>
</dbReference>
<reference evidence="13" key="1">
    <citation type="submission" date="2013-07" db="EMBL/GenBank/DDBJ databases">
        <authorList>
            <person name="McIlroy S."/>
        </authorList>
    </citation>
    <scope>NUCLEOTIDE SEQUENCE [LARGE SCALE GENOMIC DNA]</scope>
    <source>
        <strain evidence="13">Run_A_D11</strain>
    </source>
</reference>
<feature type="transmembrane region" description="Helical" evidence="10">
    <location>
        <begin position="461"/>
        <end position="485"/>
    </location>
</feature>
<dbReference type="PANTHER" id="PTHR45339:SF1">
    <property type="entry name" value="HYBRID SIGNAL TRANSDUCTION HISTIDINE KINASE J"/>
    <property type="match status" value="1"/>
</dbReference>
<dbReference type="InterPro" id="IPR003594">
    <property type="entry name" value="HATPase_dom"/>
</dbReference>
<keyword evidence="5" id="KW-0547">Nucleotide-binding</keyword>
<feature type="modified residue" description="4-aspartylphosphate" evidence="9">
    <location>
        <position position="940"/>
    </location>
</feature>
<dbReference type="PROSITE" id="PS50110">
    <property type="entry name" value="RESPONSE_REGULATORY"/>
    <property type="match status" value="2"/>
</dbReference>
<evidence type="ECO:0000259" key="12">
    <source>
        <dbReference type="PROSITE" id="PS50110"/>
    </source>
</evidence>
<feature type="transmembrane region" description="Helical" evidence="10">
    <location>
        <begin position="16"/>
        <end position="38"/>
    </location>
</feature>
<dbReference type="STRING" id="1400863.BN873_210044"/>
<dbReference type="SUPFAM" id="SSF55874">
    <property type="entry name" value="ATPase domain of HSP90 chaperone/DNA topoisomerase II/histidine kinase"/>
    <property type="match status" value="1"/>
</dbReference>
<keyword evidence="10" id="KW-1133">Transmembrane helix</keyword>
<dbReference type="SMART" id="SM00448">
    <property type="entry name" value="REC"/>
    <property type="match status" value="2"/>
</dbReference>
<dbReference type="GO" id="GO:0000155">
    <property type="term" value="F:phosphorelay sensor kinase activity"/>
    <property type="evidence" value="ECO:0007669"/>
    <property type="project" value="InterPro"/>
</dbReference>